<keyword evidence="3" id="KW-1185">Reference proteome</keyword>
<evidence type="ECO:0000313" key="3">
    <source>
        <dbReference type="Proteomes" id="UP000286746"/>
    </source>
</evidence>
<sequence>MLARPPAVVMANRRTRRARPIGAGPVTVRSREGRPRRRDHRLRSAKIMGALRGQLMFRMMRGELCTDAVRTRSPAPGAMDMPVEPRSAGWMPGCGTGTSAAADAAERRSTRTLQNRLSGKACEPLEYVSCPTGLSRTPLRDRRAQDGSGNTAEGSHRWLVPAAQTRVTPGHLGSRPHAIALSMRARKVLTRTVKSTAHTQTTAHHGAHRRGRVPRRQPLLHPAGLPRPDPTGGVNTGGRPHPYRNHWLGRSVPHTRCPVCRVRHTRTAPCDVLGARGSRRTRRYPAP</sequence>
<protein>
    <submittedName>
        <fullName evidence="2">Uncharacterized protein</fullName>
    </submittedName>
</protein>
<evidence type="ECO:0000256" key="1">
    <source>
        <dbReference type="SAM" id="MobiDB-lite"/>
    </source>
</evidence>
<dbReference type="Proteomes" id="UP000286746">
    <property type="component" value="Unassembled WGS sequence"/>
</dbReference>
<dbReference type="AlphaFoldDB" id="A0A401VXX7"/>
<feature type="compositionally biased region" description="Basic residues" evidence="1">
    <location>
        <begin position="205"/>
        <end position="215"/>
    </location>
</feature>
<accession>A0A401VXX7</accession>
<name>A0A401VXX7_STREY</name>
<comment type="caution">
    <text evidence="2">The sequence shown here is derived from an EMBL/GenBank/DDBJ whole genome shotgun (WGS) entry which is preliminary data.</text>
</comment>
<reference evidence="2 3" key="1">
    <citation type="submission" date="2018-11" db="EMBL/GenBank/DDBJ databases">
        <title>Whole genome sequence of Streptomyces paromomycinus NBRC 15454(T).</title>
        <authorList>
            <person name="Komaki H."/>
            <person name="Tamura T."/>
        </authorList>
    </citation>
    <scope>NUCLEOTIDE SEQUENCE [LARGE SCALE GENOMIC DNA]</scope>
    <source>
        <strain evidence="2 3">NBRC 15454</strain>
    </source>
</reference>
<proteinExistence type="predicted"/>
<gene>
    <name evidence="2" type="ORF">GKJPGBOP_01588</name>
</gene>
<dbReference type="EMBL" id="BHZD01000001">
    <property type="protein sequence ID" value="GCD41930.1"/>
    <property type="molecule type" value="Genomic_DNA"/>
</dbReference>
<evidence type="ECO:0000313" key="2">
    <source>
        <dbReference type="EMBL" id="GCD41930.1"/>
    </source>
</evidence>
<feature type="region of interest" description="Disordered" evidence="1">
    <location>
        <begin position="131"/>
        <end position="155"/>
    </location>
</feature>
<feature type="region of interest" description="Disordered" evidence="1">
    <location>
        <begin position="195"/>
        <end position="247"/>
    </location>
</feature>
<organism evidence="2 3">
    <name type="scientific">Streptomyces paromomycinus</name>
    <name type="common">Streptomyces rimosus subsp. paromomycinus</name>
    <dbReference type="NCBI Taxonomy" id="92743"/>
    <lineage>
        <taxon>Bacteria</taxon>
        <taxon>Bacillati</taxon>
        <taxon>Actinomycetota</taxon>
        <taxon>Actinomycetes</taxon>
        <taxon>Kitasatosporales</taxon>
        <taxon>Streptomycetaceae</taxon>
        <taxon>Streptomyces</taxon>
    </lineage>
</organism>